<dbReference type="EMBL" id="BNCD01000004">
    <property type="protein sequence ID" value="GHH75906.1"/>
    <property type="molecule type" value="Genomic_DNA"/>
</dbReference>
<evidence type="ECO:0000256" key="1">
    <source>
        <dbReference type="ARBA" id="ARBA00006484"/>
    </source>
</evidence>
<dbReference type="PANTHER" id="PTHR42760">
    <property type="entry name" value="SHORT-CHAIN DEHYDROGENASES/REDUCTASES FAMILY MEMBER"/>
    <property type="match status" value="1"/>
</dbReference>
<name>A0A919G0X2_9ACTN</name>
<reference evidence="4" key="1">
    <citation type="journal article" date="2014" name="Int. J. Syst. Evol. Microbiol.">
        <title>Complete genome sequence of Corynebacterium casei LMG S-19264T (=DSM 44701T), isolated from a smear-ripened cheese.</title>
        <authorList>
            <consortium name="US DOE Joint Genome Institute (JGI-PGF)"/>
            <person name="Walter F."/>
            <person name="Albersmeier A."/>
            <person name="Kalinowski J."/>
            <person name="Ruckert C."/>
        </authorList>
    </citation>
    <scope>NUCLEOTIDE SEQUENCE</scope>
    <source>
        <strain evidence="4">JCM 5069</strain>
    </source>
</reference>
<protein>
    <submittedName>
        <fullName evidence="4">Uncharacterized protein</fullName>
    </submittedName>
</protein>
<accession>A0A919G0X2</accession>
<feature type="region of interest" description="Disordered" evidence="3">
    <location>
        <begin position="179"/>
        <end position="357"/>
    </location>
</feature>
<dbReference type="Gene3D" id="3.40.50.720">
    <property type="entry name" value="NAD(P)-binding Rossmann-like Domain"/>
    <property type="match status" value="1"/>
</dbReference>
<feature type="compositionally biased region" description="Low complexity" evidence="3">
    <location>
        <begin position="304"/>
        <end position="317"/>
    </location>
</feature>
<dbReference type="PRINTS" id="PR00081">
    <property type="entry name" value="GDHRDH"/>
</dbReference>
<comment type="similarity">
    <text evidence="1 2">Belongs to the short-chain dehydrogenases/reductases (SDR) family.</text>
</comment>
<evidence type="ECO:0000256" key="3">
    <source>
        <dbReference type="SAM" id="MobiDB-lite"/>
    </source>
</evidence>
<dbReference type="Proteomes" id="UP000603708">
    <property type="component" value="Unassembled WGS sequence"/>
</dbReference>
<reference evidence="4" key="2">
    <citation type="submission" date="2020-09" db="EMBL/GenBank/DDBJ databases">
        <authorList>
            <person name="Sun Q."/>
            <person name="Ohkuma M."/>
        </authorList>
    </citation>
    <scope>NUCLEOTIDE SEQUENCE</scope>
    <source>
        <strain evidence="4">JCM 5069</strain>
    </source>
</reference>
<dbReference type="GO" id="GO:0016616">
    <property type="term" value="F:oxidoreductase activity, acting on the CH-OH group of donors, NAD or NADP as acceptor"/>
    <property type="evidence" value="ECO:0007669"/>
    <property type="project" value="TreeGrafter"/>
</dbReference>
<feature type="compositionally biased region" description="Low complexity" evidence="3">
    <location>
        <begin position="202"/>
        <end position="239"/>
    </location>
</feature>
<dbReference type="PRINTS" id="PR00080">
    <property type="entry name" value="SDRFAMILY"/>
</dbReference>
<evidence type="ECO:0000313" key="4">
    <source>
        <dbReference type="EMBL" id="GHH75906.1"/>
    </source>
</evidence>
<dbReference type="AlphaFoldDB" id="A0A919G0X2"/>
<organism evidence="4 5">
    <name type="scientific">Streptomyces sulfonofaciens</name>
    <dbReference type="NCBI Taxonomy" id="68272"/>
    <lineage>
        <taxon>Bacteria</taxon>
        <taxon>Bacillati</taxon>
        <taxon>Actinomycetota</taxon>
        <taxon>Actinomycetes</taxon>
        <taxon>Kitasatosporales</taxon>
        <taxon>Streptomycetaceae</taxon>
        <taxon>Streptomyces</taxon>
    </lineage>
</organism>
<dbReference type="InterPro" id="IPR036291">
    <property type="entry name" value="NAD(P)-bd_dom_sf"/>
</dbReference>
<dbReference type="InterPro" id="IPR002347">
    <property type="entry name" value="SDR_fam"/>
</dbReference>
<comment type="caution">
    <text evidence="4">The sequence shown here is derived from an EMBL/GenBank/DDBJ whole genome shotgun (WGS) entry which is preliminary data.</text>
</comment>
<proteinExistence type="inferred from homology"/>
<feature type="compositionally biased region" description="Low complexity" evidence="3">
    <location>
        <begin position="182"/>
        <end position="194"/>
    </location>
</feature>
<dbReference type="Pfam" id="PF00106">
    <property type="entry name" value="adh_short"/>
    <property type="match status" value="1"/>
</dbReference>
<evidence type="ECO:0000256" key="2">
    <source>
        <dbReference type="RuleBase" id="RU000363"/>
    </source>
</evidence>
<dbReference type="SUPFAM" id="SSF51735">
    <property type="entry name" value="NAD(P)-binding Rossmann-fold domains"/>
    <property type="match status" value="1"/>
</dbReference>
<evidence type="ECO:0000313" key="5">
    <source>
        <dbReference type="Proteomes" id="UP000603708"/>
    </source>
</evidence>
<gene>
    <name evidence="4" type="ORF">GCM10018793_20580</name>
</gene>
<dbReference type="CDD" id="cd05233">
    <property type="entry name" value="SDR_c"/>
    <property type="match status" value="1"/>
</dbReference>
<feature type="compositionally biased region" description="Pro residues" evidence="3">
    <location>
        <begin position="335"/>
        <end position="348"/>
    </location>
</feature>
<sequence>MVTGAARGIGHAYCRRLAADGANVVAVDIDAPAGGVTEPAGRGDRLGLVCDISEPSQVDSVVDTVLGRYGRCDILVNNAGIFPCTDLDHVTIELWRRVQAVNVEAVLLFARAFAPGMRAAGWGRVVNTGSGITMTQNRDLAYLTSKGTVHALTRALANELGESGITVNAIAPGLVATEGFSGRARPNGAPPRRCSSARRPCRPSSAPRSPRTSATRSPSWSRTTPTSSPVRSCTSTAARRAAEPDRARRPAGGLGTSPCPPVPHSPAGQGPHGPATGRTGVGHGSDRSRIFEDVLFPQGRHAARWPARAGPGAPAGSCGPGPPTRWADPRMRPGPTAPHRPPPPPAGPPSSALHRRP</sequence>
<keyword evidence="5" id="KW-1185">Reference proteome</keyword>